<dbReference type="PANTHER" id="PTHR43744">
    <property type="entry name" value="ABC TRANSPORTER PERMEASE PROTEIN MG189-RELATED-RELATED"/>
    <property type="match status" value="1"/>
</dbReference>
<gene>
    <name evidence="8" type="ORF">LCGC14_1742740</name>
</gene>
<dbReference type="SUPFAM" id="SSF161098">
    <property type="entry name" value="MetI-like"/>
    <property type="match status" value="1"/>
</dbReference>
<evidence type="ECO:0000256" key="1">
    <source>
        <dbReference type="ARBA" id="ARBA00004651"/>
    </source>
</evidence>
<comment type="subcellular location">
    <subcellularLocation>
        <location evidence="1">Cell membrane</location>
        <topology evidence="1">Multi-pass membrane protein</topology>
    </subcellularLocation>
</comment>
<name>A0A0F9HTS8_9ZZZZ</name>
<sequence length="127" mass="14751">MAIKRGEIGIDIIVYAIAGLVFIVTLYPVLFVFFMSISTPQAISSNEVMFLPDGIYLDSYKQILQKQEIWRYYFNTIFIVVIGTLTNLLMTLLTGYVLSRRDFKFRNHIMIFVVFTMFFSGGLIPFY</sequence>
<feature type="transmembrane region" description="Helical" evidence="7">
    <location>
        <begin position="109"/>
        <end position="126"/>
    </location>
</feature>
<dbReference type="GO" id="GO:0005886">
    <property type="term" value="C:plasma membrane"/>
    <property type="evidence" value="ECO:0007669"/>
    <property type="project" value="UniProtKB-SubCell"/>
</dbReference>
<evidence type="ECO:0000256" key="2">
    <source>
        <dbReference type="ARBA" id="ARBA00022448"/>
    </source>
</evidence>
<organism evidence="8">
    <name type="scientific">marine sediment metagenome</name>
    <dbReference type="NCBI Taxonomy" id="412755"/>
    <lineage>
        <taxon>unclassified sequences</taxon>
        <taxon>metagenomes</taxon>
        <taxon>ecological metagenomes</taxon>
    </lineage>
</organism>
<dbReference type="InterPro" id="IPR035906">
    <property type="entry name" value="MetI-like_sf"/>
</dbReference>
<protein>
    <recommendedName>
        <fullName evidence="9">ABC transmembrane type-1 domain-containing protein</fullName>
    </recommendedName>
</protein>
<accession>A0A0F9HTS8</accession>
<keyword evidence="4 7" id="KW-0812">Transmembrane</keyword>
<reference evidence="8" key="1">
    <citation type="journal article" date="2015" name="Nature">
        <title>Complex archaea that bridge the gap between prokaryotes and eukaryotes.</title>
        <authorList>
            <person name="Spang A."/>
            <person name="Saw J.H."/>
            <person name="Jorgensen S.L."/>
            <person name="Zaremba-Niedzwiedzka K."/>
            <person name="Martijn J."/>
            <person name="Lind A.E."/>
            <person name="van Eijk R."/>
            <person name="Schleper C."/>
            <person name="Guy L."/>
            <person name="Ettema T.J."/>
        </authorList>
    </citation>
    <scope>NUCLEOTIDE SEQUENCE</scope>
</reference>
<evidence type="ECO:0008006" key="9">
    <source>
        <dbReference type="Google" id="ProtNLM"/>
    </source>
</evidence>
<dbReference type="EMBL" id="LAZR01015964">
    <property type="protein sequence ID" value="KKM06557.1"/>
    <property type="molecule type" value="Genomic_DNA"/>
</dbReference>
<evidence type="ECO:0000256" key="4">
    <source>
        <dbReference type="ARBA" id="ARBA00022692"/>
    </source>
</evidence>
<proteinExistence type="predicted"/>
<dbReference type="PANTHER" id="PTHR43744:SF9">
    <property type="entry name" value="POLYGALACTURONAN_RHAMNOGALACTURONAN TRANSPORT SYSTEM PERMEASE PROTEIN YTCP"/>
    <property type="match status" value="1"/>
</dbReference>
<keyword evidence="5 7" id="KW-1133">Transmembrane helix</keyword>
<evidence type="ECO:0000256" key="6">
    <source>
        <dbReference type="ARBA" id="ARBA00023136"/>
    </source>
</evidence>
<evidence type="ECO:0000256" key="7">
    <source>
        <dbReference type="SAM" id="Phobius"/>
    </source>
</evidence>
<evidence type="ECO:0000256" key="5">
    <source>
        <dbReference type="ARBA" id="ARBA00022989"/>
    </source>
</evidence>
<dbReference type="AlphaFoldDB" id="A0A0F9HTS8"/>
<evidence type="ECO:0000313" key="8">
    <source>
        <dbReference type="EMBL" id="KKM06557.1"/>
    </source>
</evidence>
<feature type="non-terminal residue" evidence="8">
    <location>
        <position position="127"/>
    </location>
</feature>
<dbReference type="Gene3D" id="1.10.3720.10">
    <property type="entry name" value="MetI-like"/>
    <property type="match status" value="1"/>
</dbReference>
<keyword evidence="3" id="KW-1003">Cell membrane</keyword>
<feature type="transmembrane region" description="Helical" evidence="7">
    <location>
        <begin position="72"/>
        <end position="97"/>
    </location>
</feature>
<evidence type="ECO:0000256" key="3">
    <source>
        <dbReference type="ARBA" id="ARBA00022475"/>
    </source>
</evidence>
<comment type="caution">
    <text evidence="8">The sequence shown here is derived from an EMBL/GenBank/DDBJ whole genome shotgun (WGS) entry which is preliminary data.</text>
</comment>
<feature type="transmembrane region" description="Helical" evidence="7">
    <location>
        <begin position="12"/>
        <end position="37"/>
    </location>
</feature>
<keyword evidence="2" id="KW-0813">Transport</keyword>
<keyword evidence="6 7" id="KW-0472">Membrane</keyword>